<organism evidence="1 2">
    <name type="scientific">Hermanssonia centrifuga</name>
    <dbReference type="NCBI Taxonomy" id="98765"/>
    <lineage>
        <taxon>Eukaryota</taxon>
        <taxon>Fungi</taxon>
        <taxon>Dikarya</taxon>
        <taxon>Basidiomycota</taxon>
        <taxon>Agaricomycotina</taxon>
        <taxon>Agaricomycetes</taxon>
        <taxon>Polyporales</taxon>
        <taxon>Meruliaceae</taxon>
        <taxon>Hermanssonia</taxon>
    </lineage>
</organism>
<dbReference type="Proteomes" id="UP000186601">
    <property type="component" value="Unassembled WGS sequence"/>
</dbReference>
<accession>A0A2R6RVK4</accession>
<comment type="caution">
    <text evidence="1">The sequence shown here is derived from an EMBL/GenBank/DDBJ whole genome shotgun (WGS) entry which is preliminary data.</text>
</comment>
<dbReference type="EMBL" id="MLYV02000161">
    <property type="protein sequence ID" value="PSS34058.1"/>
    <property type="molecule type" value="Genomic_DNA"/>
</dbReference>
<evidence type="ECO:0000313" key="1">
    <source>
        <dbReference type="EMBL" id="PSS34058.1"/>
    </source>
</evidence>
<proteinExistence type="predicted"/>
<gene>
    <name evidence="1" type="ORF">PHLCEN_2v1903</name>
</gene>
<evidence type="ECO:0000313" key="2">
    <source>
        <dbReference type="Proteomes" id="UP000186601"/>
    </source>
</evidence>
<dbReference type="OrthoDB" id="3269417at2759"/>
<name>A0A2R6RVK4_9APHY</name>
<dbReference type="STRING" id="98765.A0A2R6RVK4"/>
<dbReference type="AlphaFoldDB" id="A0A2R6RVK4"/>
<reference evidence="1 2" key="1">
    <citation type="submission" date="2018-02" db="EMBL/GenBank/DDBJ databases">
        <title>Genome sequence of the basidiomycete white-rot fungus Phlebia centrifuga.</title>
        <authorList>
            <person name="Granchi Z."/>
            <person name="Peng M."/>
            <person name="de Vries R.P."/>
            <person name="Hilden K."/>
            <person name="Makela M.R."/>
            <person name="Grigoriev I."/>
            <person name="Riley R."/>
        </authorList>
    </citation>
    <scope>NUCLEOTIDE SEQUENCE [LARGE SCALE GENOMIC DNA]</scope>
    <source>
        <strain evidence="1 2">FBCC195</strain>
    </source>
</reference>
<keyword evidence="2" id="KW-1185">Reference proteome</keyword>
<protein>
    <submittedName>
        <fullName evidence="1">Uncharacterized protein</fullName>
    </submittedName>
</protein>
<sequence length="177" mass="20029">MLGAKLRHLVNNICPHYHTKELPGEEVARGRCKAAKSAKVTNQPATQVGTAVSTQNRVQGPKRKLLNLCTYKLHALGDYILQILWFGTTDSYSTQTSELQHRRVKHFYARTNKNGANIQIARLQRREELLQRKQAQVHKHLLSKKTQAKVQAALAQDELELLAYTPPITYPTLATSH</sequence>